<evidence type="ECO:0000256" key="3">
    <source>
        <dbReference type="ARBA" id="ARBA00022723"/>
    </source>
</evidence>
<dbReference type="FunFam" id="3.90.260.10:FF:000001">
    <property type="entry name" value="Protein-glutamine gamma-glutamyltransferase 2"/>
    <property type="match status" value="1"/>
</dbReference>
<evidence type="ECO:0000256" key="5">
    <source>
        <dbReference type="ARBA" id="ARBA00023315"/>
    </source>
</evidence>
<feature type="binding site" evidence="8">
    <location>
        <position position="396"/>
    </location>
    <ligand>
        <name>Ca(2+)</name>
        <dbReference type="ChEBI" id="CHEBI:29108"/>
    </ligand>
</feature>
<evidence type="ECO:0000256" key="8">
    <source>
        <dbReference type="PIRSR" id="PIRSR000459-2"/>
    </source>
</evidence>
<feature type="binding site" evidence="8">
    <location>
        <position position="448"/>
    </location>
    <ligand>
        <name>Ca(2+)</name>
        <dbReference type="ChEBI" id="CHEBI:29108"/>
    </ligand>
</feature>
<sequence length="690" mass="77695">MLHKNGVFMGMDLRCQVNNHAHRTGEMDLERLLVRRGQPFSLALQCSTPLPPKNKLAMILHLGKEGELVVKVLDAHAGRDKWWFRQQRAQNEVLLTVHSPADTPVGIYSMTLLLLSPDGHILEKTTPETFYMLFNPWCKADSVYLPDEELLEEYILNENGILYQGSWDQISSLSWNFGQFEQDVVDICFEILNNSPAALKNPEIDTANRADPVYVSRTITAMVNANDDRGVVSGRWDGKYDDGVSPTRWTGSVAILRRWSESGAQRVRYGQCWVFSGVACTVLRCLGIPTRPVTNYSSAHDTDGNLNVDYLYNEQLESVSEGRKDMIWNYHCWVESWMDREDLPKGYDGWQALDPTPQERSDGVYCCGPCPVKAVRDGDVGTKYDAAFVFSEVNADLVTWIVYPDGQRSQVSLNQKTVGRNISTKSVYGDYREDITKHYKYPEGSVKEREVYEKAGRRITQLNGGPGQLELKIKHAQAILGTDFDVIVEVHNVGGEDTPAQLTVTSNAVTYNSLHRGECQRRTASLTVPAQKAHKEVMRLRYDHYGACVSEHNLIRVTALLQASTQPDVILQEVNIPLRMPQLHVKVLGFTVFVSRKLIAHISFTNPLPITLRGGVFTVEGAGLTAPREEPRFIFSYRGNIGPGEDVKVKFSFKPTRAGLRKLMVDFDADRLRDVKGIATLIVRNRLTVN</sequence>
<dbReference type="InterPro" id="IPR038765">
    <property type="entry name" value="Papain-like_cys_pep_sf"/>
</dbReference>
<dbReference type="EC" id="2.3.2.13" evidence="6"/>
<dbReference type="GO" id="GO:0005739">
    <property type="term" value="C:mitochondrion"/>
    <property type="evidence" value="ECO:0007669"/>
    <property type="project" value="TreeGrafter"/>
</dbReference>
<evidence type="ECO:0000256" key="2">
    <source>
        <dbReference type="ARBA" id="ARBA00022679"/>
    </source>
</evidence>
<keyword evidence="4 8" id="KW-0106">Calcium</keyword>
<dbReference type="GO" id="GO:0003810">
    <property type="term" value="F:protein-glutamine gamma-glutamyltransferase activity"/>
    <property type="evidence" value="ECO:0007669"/>
    <property type="project" value="UniProtKB-EC"/>
</dbReference>
<feature type="active site" evidence="7">
    <location>
        <position position="272"/>
    </location>
</feature>
<reference evidence="10" key="3">
    <citation type="submission" date="2025-09" db="UniProtKB">
        <authorList>
            <consortium name="Ensembl"/>
        </authorList>
    </citation>
    <scope>IDENTIFICATION</scope>
</reference>
<proteinExistence type="inferred from homology"/>
<dbReference type="Gene3D" id="3.90.260.10">
    <property type="entry name" value="Transglutaminase-like"/>
    <property type="match status" value="1"/>
</dbReference>
<dbReference type="SMART" id="SM00460">
    <property type="entry name" value="TGc"/>
    <property type="match status" value="1"/>
</dbReference>
<dbReference type="InterPro" id="IPR036238">
    <property type="entry name" value="Transglutaminase_C_sf"/>
</dbReference>
<dbReference type="SUPFAM" id="SSF49309">
    <property type="entry name" value="Transglutaminase, two C-terminal domains"/>
    <property type="match status" value="2"/>
</dbReference>
<keyword evidence="11" id="KW-1185">Reference proteome</keyword>
<dbReference type="InterPro" id="IPR036985">
    <property type="entry name" value="Transglutaminase-like_sf"/>
</dbReference>
<dbReference type="GO" id="GO:0046872">
    <property type="term" value="F:metal ion binding"/>
    <property type="evidence" value="ECO:0007669"/>
    <property type="project" value="UniProtKB-KW"/>
</dbReference>
<feature type="active site" evidence="7">
    <location>
        <position position="331"/>
    </location>
</feature>
<evidence type="ECO:0000313" key="11">
    <source>
        <dbReference type="Proteomes" id="UP000314982"/>
    </source>
</evidence>
<dbReference type="FunFam" id="2.60.40.10:FF:002059">
    <property type="entry name" value="Protein-glutamine gamma-glutamyltransferase 2"/>
    <property type="match status" value="1"/>
</dbReference>
<dbReference type="PANTHER" id="PTHR11590:SF73">
    <property type="entry name" value="NOVEL TRANSGLUTAMINASE FAMILY PROTEIN-RELATED"/>
    <property type="match status" value="1"/>
</dbReference>
<keyword evidence="5" id="KW-0012">Acyltransferase</keyword>
<dbReference type="Pfam" id="PF01841">
    <property type="entry name" value="Transglut_core"/>
    <property type="match status" value="1"/>
</dbReference>
<evidence type="ECO:0000256" key="6">
    <source>
        <dbReference type="ARBA" id="ARBA00024222"/>
    </source>
</evidence>
<feature type="active site" evidence="7">
    <location>
        <position position="354"/>
    </location>
</feature>
<evidence type="ECO:0000256" key="1">
    <source>
        <dbReference type="ARBA" id="ARBA00005968"/>
    </source>
</evidence>
<dbReference type="STRING" id="62062.ENSHHUP00000061749"/>
<dbReference type="InterPro" id="IPR008958">
    <property type="entry name" value="Transglutaminase_C"/>
</dbReference>
<dbReference type="InterPro" id="IPR013808">
    <property type="entry name" value="Transglutaminase_AS"/>
</dbReference>
<comment type="similarity">
    <text evidence="1">Belongs to the transglutaminase superfamily. Transglutaminase family.</text>
</comment>
<dbReference type="InterPro" id="IPR002931">
    <property type="entry name" value="Transglutaminase-like"/>
</dbReference>
<feature type="domain" description="Transglutaminase-like" evidence="9">
    <location>
        <begin position="264"/>
        <end position="357"/>
    </location>
</feature>
<dbReference type="InterPro" id="IPR023608">
    <property type="entry name" value="Transglutaminase_animal"/>
</dbReference>
<dbReference type="SUPFAM" id="SSF54001">
    <property type="entry name" value="Cysteine proteinases"/>
    <property type="match status" value="1"/>
</dbReference>
<dbReference type="PANTHER" id="PTHR11590">
    <property type="entry name" value="PROTEIN-GLUTAMINE GAMMA-GLUTAMYLTRANSFERASE"/>
    <property type="match status" value="1"/>
</dbReference>
<dbReference type="Ensembl" id="ENSHHUT00000063837.1">
    <property type="protein sequence ID" value="ENSHHUP00000061749.1"/>
    <property type="gene ID" value="ENSHHUG00000036527.1"/>
</dbReference>
<dbReference type="GeneTree" id="ENSGT01050000244866"/>
<dbReference type="AlphaFoldDB" id="A0A4W5PLX0"/>
<reference evidence="10" key="2">
    <citation type="submission" date="2025-08" db="UniProtKB">
        <authorList>
            <consortium name="Ensembl"/>
        </authorList>
    </citation>
    <scope>IDENTIFICATION</scope>
</reference>
<name>A0A4W5PLX0_9TELE</name>
<reference evidence="11" key="1">
    <citation type="submission" date="2018-06" db="EMBL/GenBank/DDBJ databases">
        <title>Genome assembly of Danube salmon.</title>
        <authorList>
            <person name="Macqueen D.J."/>
            <person name="Gundappa M.K."/>
        </authorList>
    </citation>
    <scope>NUCLEOTIDE SEQUENCE [LARGE SCALE GENOMIC DNA]</scope>
</reference>
<dbReference type="SUPFAM" id="SSF81296">
    <property type="entry name" value="E set domains"/>
    <property type="match status" value="1"/>
</dbReference>
<dbReference type="PROSITE" id="PS00547">
    <property type="entry name" value="TRANSGLUTAMINASES"/>
    <property type="match status" value="1"/>
</dbReference>
<dbReference type="Gene3D" id="2.60.40.10">
    <property type="entry name" value="Immunoglobulins"/>
    <property type="match status" value="3"/>
</dbReference>
<evidence type="ECO:0000259" key="9">
    <source>
        <dbReference type="SMART" id="SM00460"/>
    </source>
</evidence>
<evidence type="ECO:0000256" key="7">
    <source>
        <dbReference type="PIRSR" id="PIRSR000459-1"/>
    </source>
</evidence>
<comment type="cofactor">
    <cofactor evidence="8">
        <name>Ca(2+)</name>
        <dbReference type="ChEBI" id="CHEBI:29108"/>
    </cofactor>
    <text evidence="8">Binds 1 Ca(2+) ion per subunit.</text>
</comment>
<organism evidence="10 11">
    <name type="scientific">Hucho hucho</name>
    <name type="common">huchen</name>
    <dbReference type="NCBI Taxonomy" id="62062"/>
    <lineage>
        <taxon>Eukaryota</taxon>
        <taxon>Metazoa</taxon>
        <taxon>Chordata</taxon>
        <taxon>Craniata</taxon>
        <taxon>Vertebrata</taxon>
        <taxon>Euteleostomi</taxon>
        <taxon>Actinopterygii</taxon>
        <taxon>Neopterygii</taxon>
        <taxon>Teleostei</taxon>
        <taxon>Protacanthopterygii</taxon>
        <taxon>Salmoniformes</taxon>
        <taxon>Salmonidae</taxon>
        <taxon>Salmoninae</taxon>
        <taxon>Hucho</taxon>
    </lineage>
</organism>
<dbReference type="FunFam" id="2.60.40.10:FF:000090">
    <property type="entry name" value="Protein-glutamine gamma-glutamyltransferase 2"/>
    <property type="match status" value="1"/>
</dbReference>
<accession>A0A4W5PLX0</accession>
<protein>
    <recommendedName>
        <fullName evidence="6">protein-glutamine gamma-glutamyltransferase</fullName>
        <ecNumber evidence="6">2.3.2.13</ecNumber>
    </recommendedName>
</protein>
<keyword evidence="2" id="KW-0808">Transferase</keyword>
<dbReference type="GO" id="GO:0007399">
    <property type="term" value="P:nervous system development"/>
    <property type="evidence" value="ECO:0007669"/>
    <property type="project" value="UniProtKB-ARBA"/>
</dbReference>
<dbReference type="InterPro" id="IPR014756">
    <property type="entry name" value="Ig_E-set"/>
</dbReference>
<feature type="binding site" evidence="8">
    <location>
        <position position="394"/>
    </location>
    <ligand>
        <name>Ca(2+)</name>
        <dbReference type="ChEBI" id="CHEBI:29108"/>
    </ligand>
</feature>
<evidence type="ECO:0000256" key="4">
    <source>
        <dbReference type="ARBA" id="ARBA00022837"/>
    </source>
</evidence>
<keyword evidence="3 8" id="KW-0479">Metal-binding</keyword>
<dbReference type="InterPro" id="IPR001102">
    <property type="entry name" value="Transglutaminase_N"/>
</dbReference>
<feature type="binding site" evidence="8">
    <location>
        <position position="443"/>
    </location>
    <ligand>
        <name>Ca(2+)</name>
        <dbReference type="ChEBI" id="CHEBI:29108"/>
    </ligand>
</feature>
<dbReference type="InterPro" id="IPR013783">
    <property type="entry name" value="Ig-like_fold"/>
</dbReference>
<dbReference type="PIRSF" id="PIRSF000459">
    <property type="entry name" value="TGM_EBP42"/>
    <property type="match status" value="1"/>
</dbReference>
<dbReference type="Proteomes" id="UP000314982">
    <property type="component" value="Unassembled WGS sequence"/>
</dbReference>
<dbReference type="Pfam" id="PF00927">
    <property type="entry name" value="Transglut_C"/>
    <property type="match status" value="1"/>
</dbReference>
<dbReference type="InterPro" id="IPR050779">
    <property type="entry name" value="Transglutaminase"/>
</dbReference>
<evidence type="ECO:0000313" key="10">
    <source>
        <dbReference type="Ensembl" id="ENSHHUP00000061749.1"/>
    </source>
</evidence>
<dbReference type="Pfam" id="PF00868">
    <property type="entry name" value="Transglut_N"/>
    <property type="match status" value="1"/>
</dbReference>